<name>A0ABR5TBX5_9BURK</name>
<keyword evidence="3" id="KW-1185">Reference proteome</keyword>
<gene>
    <name evidence="2" type="ORF">WS72_06135</name>
</gene>
<keyword evidence="1" id="KW-0732">Signal</keyword>
<organism evidence="2 3">
    <name type="scientific">Burkholderia savannae</name>
    <dbReference type="NCBI Taxonomy" id="1637837"/>
    <lineage>
        <taxon>Bacteria</taxon>
        <taxon>Pseudomonadati</taxon>
        <taxon>Pseudomonadota</taxon>
        <taxon>Betaproteobacteria</taxon>
        <taxon>Burkholderiales</taxon>
        <taxon>Burkholderiaceae</taxon>
        <taxon>Burkholderia</taxon>
        <taxon>pseudomallei group</taxon>
    </lineage>
</organism>
<evidence type="ECO:0000256" key="1">
    <source>
        <dbReference type="SAM" id="SignalP"/>
    </source>
</evidence>
<dbReference type="RefSeq" id="WP_060821656.1">
    <property type="nucleotide sequence ID" value="NZ_LNJQ01000001.1"/>
</dbReference>
<dbReference type="Proteomes" id="UP000070255">
    <property type="component" value="Unassembled WGS sequence"/>
</dbReference>
<comment type="caution">
    <text evidence="2">The sequence shown here is derived from an EMBL/GenBank/DDBJ whole genome shotgun (WGS) entry which is preliminary data.</text>
</comment>
<reference evidence="2 3" key="1">
    <citation type="submission" date="2015-11" db="EMBL/GenBank/DDBJ databases">
        <authorList>
            <person name="Sahl J."/>
            <person name="Wagner D."/>
            <person name="Keim P."/>
        </authorList>
    </citation>
    <scope>NUCLEOTIDE SEQUENCE [LARGE SCALE GENOMIC DNA]</scope>
    <source>
        <strain evidence="2 3">BDU18</strain>
    </source>
</reference>
<accession>A0ABR5TBX5</accession>
<evidence type="ECO:0000313" key="3">
    <source>
        <dbReference type="Proteomes" id="UP000070255"/>
    </source>
</evidence>
<sequence length="310" mass="32340">MHTITPRGGLPALSTLVAPAAVAATLFAPCVAAAHAIAGNRVFPATMAVDDPGVGDELNLEFGHLKSQTDDGDAQGTNTTSLEWDKLITPSFALSLTGTYVNVNAPNGGSARGFDNFALGAKYRFYVSAAHEFMASVGVIAELGGTGSKAIADPHSALTPTLYVGKGFGDLPDALKYLRPFAVTATVGPRLTTSSADPDSLNWGVTLQYSLPYLQNFVRDVGLKAPFSNLIPIVEFPMNTCTGGPCAGHTTGTVNPGLLWLNRWGQFGVEAQIPVNRASGKGVGVLLQAHLYLDDVLPNSLGKPLFGKGE</sequence>
<dbReference type="EMBL" id="LNJQ01000001">
    <property type="protein sequence ID" value="KWZ42493.1"/>
    <property type="molecule type" value="Genomic_DNA"/>
</dbReference>
<proteinExistence type="predicted"/>
<protein>
    <submittedName>
        <fullName evidence="2">Uncharacterized protein</fullName>
    </submittedName>
</protein>
<evidence type="ECO:0000313" key="2">
    <source>
        <dbReference type="EMBL" id="KWZ42493.1"/>
    </source>
</evidence>
<feature type="chain" id="PRO_5046146448" evidence="1">
    <location>
        <begin position="24"/>
        <end position="310"/>
    </location>
</feature>
<feature type="signal peptide" evidence="1">
    <location>
        <begin position="1"/>
        <end position="23"/>
    </location>
</feature>